<feature type="binding site" evidence="8">
    <location>
        <position position="221"/>
    </location>
    <ligand>
        <name>NADP(+)</name>
        <dbReference type="ChEBI" id="CHEBI:58349"/>
    </ligand>
</feature>
<feature type="binding site" evidence="7">
    <location>
        <position position="29"/>
    </location>
    <ligand>
        <name>FAD</name>
        <dbReference type="ChEBI" id="CHEBI:57692"/>
    </ligand>
</feature>
<dbReference type="SUPFAM" id="SSF51971">
    <property type="entry name" value="Nucleotide-binding domain"/>
    <property type="match status" value="1"/>
</dbReference>
<comment type="cofactor">
    <cofactor evidence="1 7">
        <name>FAD</name>
        <dbReference type="ChEBI" id="CHEBI:57692"/>
    </cofactor>
</comment>
<dbReference type="Gene3D" id="3.50.50.60">
    <property type="entry name" value="FAD/NAD(P)-binding domain"/>
    <property type="match status" value="1"/>
</dbReference>
<feature type="binding site" evidence="8">
    <location>
        <begin position="209"/>
        <end position="210"/>
    </location>
    <ligand>
        <name>NADP(+)</name>
        <dbReference type="ChEBI" id="CHEBI:58349"/>
    </ligand>
</feature>
<dbReference type="InterPro" id="IPR021163">
    <property type="entry name" value="Ferredox_Rdtase_adrenod"/>
</dbReference>
<feature type="binding site" evidence="8">
    <location>
        <position position="384"/>
    </location>
    <ligand>
        <name>NADP(+)</name>
        <dbReference type="ChEBI" id="CHEBI:58349"/>
    </ligand>
</feature>
<organism evidence="11 12">
    <name type="scientific">Kaistia soli DSM 19436</name>
    <dbReference type="NCBI Taxonomy" id="1122133"/>
    <lineage>
        <taxon>Bacteria</taxon>
        <taxon>Pseudomonadati</taxon>
        <taxon>Pseudomonadota</taxon>
        <taxon>Alphaproteobacteria</taxon>
        <taxon>Hyphomicrobiales</taxon>
        <taxon>Kaistiaceae</taxon>
        <taxon>Kaistia</taxon>
    </lineage>
</organism>
<name>A0A1M5DYL6_9HYPH</name>
<proteinExistence type="inferred from homology"/>
<dbReference type="PRINTS" id="PR00419">
    <property type="entry name" value="ADXRDTASE"/>
</dbReference>
<evidence type="ECO:0000256" key="3">
    <source>
        <dbReference type="ARBA" id="ARBA00022630"/>
    </source>
</evidence>
<keyword evidence="12" id="KW-1185">Reference proteome</keyword>
<feature type="binding site" evidence="7">
    <location>
        <begin position="384"/>
        <end position="386"/>
    </location>
    <ligand>
        <name>FAD</name>
        <dbReference type="ChEBI" id="CHEBI:57692"/>
    </ligand>
</feature>
<dbReference type="InterPro" id="IPR023753">
    <property type="entry name" value="FAD/NAD-binding_dom"/>
</dbReference>
<dbReference type="PANTHER" id="PTHR48467:SF1">
    <property type="entry name" value="GLUTAMATE SYNTHASE 1 [NADH], CHLOROPLASTIC-LIKE"/>
    <property type="match status" value="1"/>
</dbReference>
<dbReference type="STRING" id="1122133.SAMN02745157_2837"/>
<dbReference type="PANTHER" id="PTHR48467">
    <property type="entry name" value="GLUTAMATE SYNTHASE 1 [NADH], CHLOROPLASTIC-LIKE"/>
    <property type="match status" value="1"/>
</dbReference>
<comment type="similarity">
    <text evidence="2">Belongs to the ferredoxin--NADP reductase type 1 family.</text>
</comment>
<dbReference type="InterPro" id="IPR036188">
    <property type="entry name" value="FAD/NAD-bd_sf"/>
</dbReference>
<evidence type="ECO:0000256" key="1">
    <source>
        <dbReference type="ARBA" id="ARBA00001974"/>
    </source>
</evidence>
<sequence length="491" mass="53611">MPMRPMRWGEFDTEMFMAFHVAVVGSGPAGFYAAEALLQSDMPIRVDMFERLPVPFGLVRHGVAPDHQKLKAVTALFENIAGHENFQFLGNVAVGRDIELADLQEAYDGVVLATGAASDRKLGVDGEHLTGSVSASEFVGWYNGHPDHRDRTFDLSHPTAVIVGNGNVALDVCRILSKSVDELKSSDICDHALDVLAGSRITDIFLVGRRGPAQMKFTTKELREFGELDLAEPVVDPAELQLNAASSREVEGPAGAGVDRSLKILQTFATRTGGLRRPKRVHFRFLLSPLRVEGDRQVEHVVFDKMRLTGPAFDQRAEPVGEEVSIPAGLLVRSVGYRGTPIPGVPFDANRATIPHKDGRVLDGNDVAVPGLYVAGWIKRGPSGVIGTNRACSVETSEVILSDLQALRETSHSNKGARRDRLLHALRSRSPMPVDFDGWRRIDVLERAVGAARGKPREKLTTIREMIGAAKDKPEPPHRTLRPLESCEVGS</sequence>
<keyword evidence="5 8" id="KW-0521">NADP</keyword>
<evidence type="ECO:0000313" key="11">
    <source>
        <dbReference type="EMBL" id="SHF72059.1"/>
    </source>
</evidence>
<gene>
    <name evidence="11" type="ORF">SAMN02745157_2837</name>
</gene>
<feature type="domain" description="FAD/NAD(P)-binding" evidence="10">
    <location>
        <begin position="19"/>
        <end position="184"/>
    </location>
</feature>
<dbReference type="EMBL" id="FQUP01000002">
    <property type="protein sequence ID" value="SHF72059.1"/>
    <property type="molecule type" value="Genomic_DNA"/>
</dbReference>
<feature type="binding site" evidence="8">
    <location>
        <begin position="165"/>
        <end position="168"/>
    </location>
    <ligand>
        <name>NADP(+)</name>
        <dbReference type="ChEBI" id="CHEBI:58349"/>
    </ligand>
</feature>
<dbReference type="AlphaFoldDB" id="A0A1M5DYL6"/>
<feature type="region of interest" description="Disordered" evidence="9">
    <location>
        <begin position="467"/>
        <end position="491"/>
    </location>
</feature>
<keyword evidence="4 7" id="KW-0274">FAD</keyword>
<evidence type="ECO:0000256" key="5">
    <source>
        <dbReference type="ARBA" id="ARBA00022857"/>
    </source>
</evidence>
<dbReference type="Pfam" id="PF07992">
    <property type="entry name" value="Pyr_redox_2"/>
    <property type="match status" value="1"/>
</dbReference>
<dbReference type="Gene3D" id="3.40.50.720">
    <property type="entry name" value="NAD(P)-binding Rossmann-like Domain"/>
    <property type="match status" value="1"/>
</dbReference>
<keyword evidence="6" id="KW-0560">Oxidoreductase</keyword>
<reference evidence="11 12" key="1">
    <citation type="submission" date="2016-11" db="EMBL/GenBank/DDBJ databases">
        <authorList>
            <person name="Jaros S."/>
            <person name="Januszkiewicz K."/>
            <person name="Wedrychowicz H."/>
        </authorList>
    </citation>
    <scope>NUCLEOTIDE SEQUENCE [LARGE SCALE GENOMIC DNA]</scope>
    <source>
        <strain evidence="11 12">DSM 19436</strain>
    </source>
</reference>
<feature type="binding site" evidence="7">
    <location>
        <position position="58"/>
    </location>
    <ligand>
        <name>FAD</name>
        <dbReference type="ChEBI" id="CHEBI:57692"/>
    </ligand>
</feature>
<keyword evidence="3" id="KW-0285">Flavoprotein</keyword>
<accession>A0A1M5DYL6</accession>
<feature type="binding site" evidence="7">
    <location>
        <position position="50"/>
    </location>
    <ligand>
        <name>FAD</name>
        <dbReference type="ChEBI" id="CHEBI:57692"/>
    </ligand>
</feature>
<evidence type="ECO:0000256" key="4">
    <source>
        <dbReference type="ARBA" id="ARBA00022827"/>
    </source>
</evidence>
<feature type="binding site" evidence="7">
    <location>
        <position position="94"/>
    </location>
    <ligand>
        <name>FAD</name>
        <dbReference type="ChEBI" id="CHEBI:57692"/>
    </ligand>
</feature>
<protein>
    <submittedName>
        <fullName evidence="11">Ferredoxin--NADP+ reductase</fullName>
    </submittedName>
</protein>
<dbReference type="GO" id="GO:0016491">
    <property type="term" value="F:oxidoreductase activity"/>
    <property type="evidence" value="ECO:0007669"/>
    <property type="project" value="UniProtKB-KW"/>
</dbReference>
<feature type="binding site" evidence="7">
    <location>
        <position position="377"/>
    </location>
    <ligand>
        <name>FAD</name>
        <dbReference type="ChEBI" id="CHEBI:57692"/>
    </ligand>
</feature>
<evidence type="ECO:0000313" key="12">
    <source>
        <dbReference type="Proteomes" id="UP000184485"/>
    </source>
</evidence>
<dbReference type="InterPro" id="IPR055275">
    <property type="entry name" value="Ferredox_Rdtase"/>
</dbReference>
<dbReference type="PIRSF" id="PIRSF000362">
    <property type="entry name" value="FNR"/>
    <property type="match status" value="1"/>
</dbReference>
<evidence type="ECO:0000259" key="10">
    <source>
        <dbReference type="Pfam" id="PF07992"/>
    </source>
</evidence>
<evidence type="ECO:0000256" key="6">
    <source>
        <dbReference type="ARBA" id="ARBA00023002"/>
    </source>
</evidence>
<evidence type="ECO:0000256" key="7">
    <source>
        <dbReference type="PIRSR" id="PIRSR000362-1"/>
    </source>
</evidence>
<evidence type="ECO:0000256" key="2">
    <source>
        <dbReference type="ARBA" id="ARBA00008312"/>
    </source>
</evidence>
<evidence type="ECO:0000256" key="9">
    <source>
        <dbReference type="SAM" id="MobiDB-lite"/>
    </source>
</evidence>
<dbReference type="Proteomes" id="UP000184485">
    <property type="component" value="Unassembled WGS sequence"/>
</dbReference>
<evidence type="ECO:0000256" key="8">
    <source>
        <dbReference type="PIRSR" id="PIRSR000362-2"/>
    </source>
</evidence>